<dbReference type="InterPro" id="IPR029044">
    <property type="entry name" value="Nucleotide-diphossugar_trans"/>
</dbReference>
<dbReference type="PANTHER" id="PTHR43685:SF2">
    <property type="entry name" value="GLYCOSYLTRANSFERASE 2-LIKE DOMAIN-CONTAINING PROTEIN"/>
    <property type="match status" value="1"/>
</dbReference>
<dbReference type="PANTHER" id="PTHR43685">
    <property type="entry name" value="GLYCOSYLTRANSFERASE"/>
    <property type="match status" value="1"/>
</dbReference>
<protein>
    <submittedName>
        <fullName evidence="2">Succinoglycan biosynthesis protein ExoU</fullName>
        <ecNumber evidence="2">2.4.-.-</ecNumber>
    </submittedName>
</protein>
<accession>A0ABS4E4S1</accession>
<dbReference type="Proteomes" id="UP000759443">
    <property type="component" value="Unassembled WGS sequence"/>
</dbReference>
<evidence type="ECO:0000313" key="3">
    <source>
        <dbReference type="Proteomes" id="UP000759443"/>
    </source>
</evidence>
<proteinExistence type="predicted"/>
<keyword evidence="2" id="KW-0808">Transferase</keyword>
<feature type="domain" description="Glycosyltransferase 2-like" evidence="1">
    <location>
        <begin position="8"/>
        <end position="163"/>
    </location>
</feature>
<keyword evidence="2" id="KW-0328">Glycosyltransferase</keyword>
<gene>
    <name evidence="2" type="ORF">J2Z17_004409</name>
</gene>
<reference evidence="2 3" key="1">
    <citation type="submission" date="2021-03" db="EMBL/GenBank/DDBJ databases">
        <title>Genomic Encyclopedia of Type Strains, Phase IV (KMG-IV): sequencing the most valuable type-strain genomes for metagenomic binning, comparative biology and taxonomic classification.</title>
        <authorList>
            <person name="Goeker M."/>
        </authorList>
    </citation>
    <scope>NUCLEOTIDE SEQUENCE [LARGE SCALE GENOMIC DNA]</scope>
    <source>
        <strain evidence="2 3">DSM 21600</strain>
    </source>
</reference>
<sequence length="332" mass="36367">MNDAARVCVIIAAKNAASTIDVAIRSALKEPVVGEVVVIDDGSSDDTAGVARRADDGSGRLQIISLAENRGPAAARNRAIEASRSPLIAILDADDFFFPGRFTPMLAESGWDFIADNIAFTGKATDVDEPVHFQPRARAISTVEFLEGNISKPGVRRGEIGFLKPVMRRDFLDEHGIRYNESLRLGEDYDLYLRALIKGARYKVIEHCGYGAVVRADSLSGQHRTEDLYRLCEADRAILQGTDLPPDIAALLRRHERHIRDRYALRAFLDTKKQQGAGAAIVHLLQRPGAFSAVAGGIFRDKTQAMRRARAVEPAPLTGLRYLLPGVPVSQK</sequence>
<dbReference type="CDD" id="cd00761">
    <property type="entry name" value="Glyco_tranf_GTA_type"/>
    <property type="match status" value="1"/>
</dbReference>
<dbReference type="EC" id="2.4.-.-" evidence="2"/>
<dbReference type="GO" id="GO:0016757">
    <property type="term" value="F:glycosyltransferase activity"/>
    <property type="evidence" value="ECO:0007669"/>
    <property type="project" value="UniProtKB-KW"/>
</dbReference>
<evidence type="ECO:0000259" key="1">
    <source>
        <dbReference type="Pfam" id="PF00535"/>
    </source>
</evidence>
<dbReference type="Pfam" id="PF00535">
    <property type="entry name" value="Glycos_transf_2"/>
    <property type="match status" value="1"/>
</dbReference>
<organism evidence="2 3">
    <name type="scientific">Rhizobium halophytocola</name>
    <dbReference type="NCBI Taxonomy" id="735519"/>
    <lineage>
        <taxon>Bacteria</taxon>
        <taxon>Pseudomonadati</taxon>
        <taxon>Pseudomonadota</taxon>
        <taxon>Alphaproteobacteria</taxon>
        <taxon>Hyphomicrobiales</taxon>
        <taxon>Rhizobiaceae</taxon>
        <taxon>Rhizobium/Agrobacterium group</taxon>
        <taxon>Rhizobium</taxon>
    </lineage>
</organism>
<dbReference type="SUPFAM" id="SSF53448">
    <property type="entry name" value="Nucleotide-diphospho-sugar transferases"/>
    <property type="match status" value="1"/>
</dbReference>
<comment type="caution">
    <text evidence="2">The sequence shown here is derived from an EMBL/GenBank/DDBJ whole genome shotgun (WGS) entry which is preliminary data.</text>
</comment>
<name>A0ABS4E4S1_9HYPH</name>
<dbReference type="RefSeq" id="WP_209948253.1">
    <property type="nucleotide sequence ID" value="NZ_JAGGJU010000014.1"/>
</dbReference>
<dbReference type="InterPro" id="IPR050834">
    <property type="entry name" value="Glycosyltransf_2"/>
</dbReference>
<keyword evidence="3" id="KW-1185">Reference proteome</keyword>
<dbReference type="InterPro" id="IPR001173">
    <property type="entry name" value="Glyco_trans_2-like"/>
</dbReference>
<dbReference type="EMBL" id="JAGGJU010000014">
    <property type="protein sequence ID" value="MBP1852950.1"/>
    <property type="molecule type" value="Genomic_DNA"/>
</dbReference>
<evidence type="ECO:0000313" key="2">
    <source>
        <dbReference type="EMBL" id="MBP1852950.1"/>
    </source>
</evidence>
<dbReference type="Gene3D" id="3.90.550.10">
    <property type="entry name" value="Spore Coat Polysaccharide Biosynthesis Protein SpsA, Chain A"/>
    <property type="match status" value="1"/>
</dbReference>